<evidence type="ECO:0000256" key="1">
    <source>
        <dbReference type="SAM" id="MobiDB-lite"/>
    </source>
</evidence>
<feature type="region of interest" description="Disordered" evidence="1">
    <location>
        <begin position="1"/>
        <end position="39"/>
    </location>
</feature>
<proteinExistence type="predicted"/>
<gene>
    <name evidence="2" type="ORF">COCON_G00069640</name>
</gene>
<name>A0A9Q1DT03_CONCO</name>
<protein>
    <submittedName>
        <fullName evidence="2">Uncharacterized protein</fullName>
    </submittedName>
</protein>
<evidence type="ECO:0000313" key="2">
    <source>
        <dbReference type="EMBL" id="KAJ8279898.1"/>
    </source>
</evidence>
<comment type="caution">
    <text evidence="2">The sequence shown here is derived from an EMBL/GenBank/DDBJ whole genome shotgun (WGS) entry which is preliminary data.</text>
</comment>
<feature type="region of interest" description="Disordered" evidence="1">
    <location>
        <begin position="75"/>
        <end position="96"/>
    </location>
</feature>
<dbReference type="AlphaFoldDB" id="A0A9Q1DT03"/>
<organism evidence="2 3">
    <name type="scientific">Conger conger</name>
    <name type="common">Conger eel</name>
    <name type="synonym">Muraena conger</name>
    <dbReference type="NCBI Taxonomy" id="82655"/>
    <lineage>
        <taxon>Eukaryota</taxon>
        <taxon>Metazoa</taxon>
        <taxon>Chordata</taxon>
        <taxon>Craniata</taxon>
        <taxon>Vertebrata</taxon>
        <taxon>Euteleostomi</taxon>
        <taxon>Actinopterygii</taxon>
        <taxon>Neopterygii</taxon>
        <taxon>Teleostei</taxon>
        <taxon>Anguilliformes</taxon>
        <taxon>Congridae</taxon>
        <taxon>Conger</taxon>
    </lineage>
</organism>
<evidence type="ECO:0000313" key="3">
    <source>
        <dbReference type="Proteomes" id="UP001152803"/>
    </source>
</evidence>
<sequence length="96" mass="9892">MGKKRQRQTRNNGVWVTGCHGNNGGKVPRVPVLRGSDETTAPGRLDAPVEAGSPFCTVSVADLGGSALACRSENAAVSPQKSADLGSGNETKCLKL</sequence>
<accession>A0A9Q1DT03</accession>
<keyword evidence="3" id="KW-1185">Reference proteome</keyword>
<dbReference type="EMBL" id="JAFJMO010000004">
    <property type="protein sequence ID" value="KAJ8279898.1"/>
    <property type="molecule type" value="Genomic_DNA"/>
</dbReference>
<dbReference type="Proteomes" id="UP001152803">
    <property type="component" value="Unassembled WGS sequence"/>
</dbReference>
<reference evidence="2" key="1">
    <citation type="journal article" date="2023" name="Science">
        <title>Genome structures resolve the early diversification of teleost fishes.</title>
        <authorList>
            <person name="Parey E."/>
            <person name="Louis A."/>
            <person name="Montfort J."/>
            <person name="Bouchez O."/>
            <person name="Roques C."/>
            <person name="Iampietro C."/>
            <person name="Lluch J."/>
            <person name="Castinel A."/>
            <person name="Donnadieu C."/>
            <person name="Desvignes T."/>
            <person name="Floi Bucao C."/>
            <person name="Jouanno E."/>
            <person name="Wen M."/>
            <person name="Mejri S."/>
            <person name="Dirks R."/>
            <person name="Jansen H."/>
            <person name="Henkel C."/>
            <person name="Chen W.J."/>
            <person name="Zahm M."/>
            <person name="Cabau C."/>
            <person name="Klopp C."/>
            <person name="Thompson A.W."/>
            <person name="Robinson-Rechavi M."/>
            <person name="Braasch I."/>
            <person name="Lecointre G."/>
            <person name="Bobe J."/>
            <person name="Postlethwait J.H."/>
            <person name="Berthelot C."/>
            <person name="Roest Crollius H."/>
            <person name="Guiguen Y."/>
        </authorList>
    </citation>
    <scope>NUCLEOTIDE SEQUENCE</scope>
    <source>
        <strain evidence="2">Concon-B</strain>
    </source>
</reference>